<protein>
    <submittedName>
        <fullName evidence="2">Uncharacterized protein</fullName>
    </submittedName>
</protein>
<dbReference type="EMBL" id="JAVFWL010000001">
    <property type="protein sequence ID" value="KAK6731607.1"/>
    <property type="molecule type" value="Genomic_DNA"/>
</dbReference>
<organism evidence="2 3">
    <name type="scientific">Necator americanus</name>
    <name type="common">Human hookworm</name>
    <dbReference type="NCBI Taxonomy" id="51031"/>
    <lineage>
        <taxon>Eukaryota</taxon>
        <taxon>Metazoa</taxon>
        <taxon>Ecdysozoa</taxon>
        <taxon>Nematoda</taxon>
        <taxon>Chromadorea</taxon>
        <taxon>Rhabditida</taxon>
        <taxon>Rhabditina</taxon>
        <taxon>Rhabditomorpha</taxon>
        <taxon>Strongyloidea</taxon>
        <taxon>Ancylostomatidae</taxon>
        <taxon>Bunostominae</taxon>
        <taxon>Necator</taxon>
    </lineage>
</organism>
<feature type="compositionally biased region" description="Low complexity" evidence="1">
    <location>
        <begin position="23"/>
        <end position="32"/>
    </location>
</feature>
<keyword evidence="3" id="KW-1185">Reference proteome</keyword>
<feature type="region of interest" description="Disordered" evidence="1">
    <location>
        <begin position="1"/>
        <end position="38"/>
    </location>
</feature>
<name>A0ABR1C1S8_NECAM</name>
<gene>
    <name evidence="2" type="primary">Necator_chrI.g3965</name>
    <name evidence="2" type="ORF">RB195_007836</name>
</gene>
<proteinExistence type="predicted"/>
<comment type="caution">
    <text evidence="2">The sequence shown here is derived from an EMBL/GenBank/DDBJ whole genome shotgun (WGS) entry which is preliminary data.</text>
</comment>
<feature type="compositionally biased region" description="Basic and acidic residues" evidence="1">
    <location>
        <begin position="13"/>
        <end position="22"/>
    </location>
</feature>
<feature type="compositionally biased region" description="Basic and acidic residues" evidence="1">
    <location>
        <begin position="79"/>
        <end position="100"/>
    </location>
</feature>
<evidence type="ECO:0000313" key="3">
    <source>
        <dbReference type="Proteomes" id="UP001303046"/>
    </source>
</evidence>
<evidence type="ECO:0000256" key="1">
    <source>
        <dbReference type="SAM" id="MobiDB-lite"/>
    </source>
</evidence>
<dbReference type="Proteomes" id="UP001303046">
    <property type="component" value="Unassembled WGS sequence"/>
</dbReference>
<sequence length="137" mass="15070">MSSSTSPAPSMSFDERRDREEVSSTSSSPATSMCAYSETEHQHDMGISAFRSVSGIPVTMQQRLLAMLQNEIPQPFASTHDEPCITTTTDHDSSSKRSEKDILEKENVQLRAQIALLRLEVSQLSLVLLAEGTKPLS</sequence>
<feature type="compositionally biased region" description="Low complexity" evidence="1">
    <location>
        <begin position="1"/>
        <end position="12"/>
    </location>
</feature>
<reference evidence="2 3" key="1">
    <citation type="submission" date="2023-08" db="EMBL/GenBank/DDBJ databases">
        <title>A Necator americanus chromosomal reference genome.</title>
        <authorList>
            <person name="Ilik V."/>
            <person name="Petrzelkova K.J."/>
            <person name="Pardy F."/>
            <person name="Fuh T."/>
            <person name="Niatou-Singa F.S."/>
            <person name="Gouil Q."/>
            <person name="Baker L."/>
            <person name="Ritchie M.E."/>
            <person name="Jex A.R."/>
            <person name="Gazzola D."/>
            <person name="Li H."/>
            <person name="Toshio Fujiwara R."/>
            <person name="Zhan B."/>
            <person name="Aroian R.V."/>
            <person name="Pafco B."/>
            <person name="Schwarz E.M."/>
        </authorList>
    </citation>
    <scope>NUCLEOTIDE SEQUENCE [LARGE SCALE GENOMIC DNA]</scope>
    <source>
        <strain evidence="2 3">Aroian</strain>
        <tissue evidence="2">Whole animal</tissue>
    </source>
</reference>
<accession>A0ABR1C1S8</accession>
<feature type="region of interest" description="Disordered" evidence="1">
    <location>
        <begin position="76"/>
        <end position="100"/>
    </location>
</feature>
<evidence type="ECO:0000313" key="2">
    <source>
        <dbReference type="EMBL" id="KAK6731607.1"/>
    </source>
</evidence>